<reference evidence="1 2" key="1">
    <citation type="submission" date="2024-07" db="EMBL/GenBank/DDBJ databases">
        <title>Section-level genome sequencing and comparative genomics of Aspergillus sections Usti and Cavernicolus.</title>
        <authorList>
            <consortium name="Lawrence Berkeley National Laboratory"/>
            <person name="Nybo J.L."/>
            <person name="Vesth T.C."/>
            <person name="Theobald S."/>
            <person name="Frisvad J.C."/>
            <person name="Larsen T.O."/>
            <person name="Kjaerboelling I."/>
            <person name="Rothschild-Mancinelli K."/>
            <person name="Lyhne E.K."/>
            <person name="Kogle M.E."/>
            <person name="Barry K."/>
            <person name="Clum A."/>
            <person name="Na H."/>
            <person name="Ledsgaard L."/>
            <person name="Lin J."/>
            <person name="Lipzen A."/>
            <person name="Kuo A."/>
            <person name="Riley R."/>
            <person name="Mondo S."/>
            <person name="Labutti K."/>
            <person name="Haridas S."/>
            <person name="Pangalinan J."/>
            <person name="Salamov A.A."/>
            <person name="Simmons B.A."/>
            <person name="Magnuson J.K."/>
            <person name="Chen J."/>
            <person name="Drula E."/>
            <person name="Henrissat B."/>
            <person name="Wiebenga A."/>
            <person name="Lubbers R.J."/>
            <person name="Gomes A.C."/>
            <person name="Macurrencykelacurrency M.R."/>
            <person name="Stajich J."/>
            <person name="Grigoriev I.V."/>
            <person name="Mortensen U.H."/>
            <person name="De Vries R.P."/>
            <person name="Baker S.E."/>
            <person name="Andersen M.R."/>
        </authorList>
    </citation>
    <scope>NUCLEOTIDE SEQUENCE [LARGE SCALE GENOMIC DNA]</scope>
    <source>
        <strain evidence="1 2">CBS 449.75</strain>
    </source>
</reference>
<name>A0ABR4LGL5_9EURO</name>
<comment type="caution">
    <text evidence="1">The sequence shown here is derived from an EMBL/GenBank/DDBJ whole genome shotgun (WGS) entry which is preliminary data.</text>
</comment>
<evidence type="ECO:0000313" key="2">
    <source>
        <dbReference type="Proteomes" id="UP001610432"/>
    </source>
</evidence>
<dbReference type="EMBL" id="JBFXLQ010000054">
    <property type="protein sequence ID" value="KAL2863234.1"/>
    <property type="molecule type" value="Genomic_DNA"/>
</dbReference>
<evidence type="ECO:0000313" key="1">
    <source>
        <dbReference type="EMBL" id="KAL2863234.1"/>
    </source>
</evidence>
<organism evidence="1 2">
    <name type="scientific">Aspergillus lucknowensis</name>
    <dbReference type="NCBI Taxonomy" id="176173"/>
    <lineage>
        <taxon>Eukaryota</taxon>
        <taxon>Fungi</taxon>
        <taxon>Dikarya</taxon>
        <taxon>Ascomycota</taxon>
        <taxon>Pezizomycotina</taxon>
        <taxon>Eurotiomycetes</taxon>
        <taxon>Eurotiomycetidae</taxon>
        <taxon>Eurotiales</taxon>
        <taxon>Aspergillaceae</taxon>
        <taxon>Aspergillus</taxon>
        <taxon>Aspergillus subgen. Nidulantes</taxon>
    </lineage>
</organism>
<keyword evidence="2" id="KW-1185">Reference proteome</keyword>
<dbReference type="RefSeq" id="XP_070882213.1">
    <property type="nucleotide sequence ID" value="XM_071033736.1"/>
</dbReference>
<sequence>MVSFSGKTIGIWGLWLDSSSPNFVKWSLKECITEMRTIQLFRKKRSVQQNIDMYGLVTSGDLVQFHKLSDAGEVQSSSIFLLTAEGLPVIWSYLRNIIHAIQLDAPQPQPLERGPFDYRHNLDRMLLTYRWELNPDGTPLEKHVNDGKGDERAGRRAANREIIERRYIRSAELTTRCITRGPRKTQWH</sequence>
<proteinExistence type="predicted"/>
<dbReference type="GeneID" id="98148808"/>
<protein>
    <submittedName>
        <fullName evidence="1">Uncharacterized protein</fullName>
    </submittedName>
</protein>
<accession>A0ABR4LGL5</accession>
<gene>
    <name evidence="1" type="ORF">BJX67DRAFT_384850</name>
</gene>
<dbReference type="Proteomes" id="UP001610432">
    <property type="component" value="Unassembled WGS sequence"/>
</dbReference>